<keyword evidence="11 15" id="KW-0560">Oxidoreductase</keyword>
<dbReference type="EMBL" id="JAVREJ010000018">
    <property type="protein sequence ID" value="MDT0352435.1"/>
    <property type="molecule type" value="Genomic_DNA"/>
</dbReference>
<keyword evidence="10 15" id="KW-0223">Dioxygenase</keyword>
<evidence type="ECO:0000256" key="11">
    <source>
        <dbReference type="ARBA" id="ARBA00023002"/>
    </source>
</evidence>
<dbReference type="PROSITE" id="PS51819">
    <property type="entry name" value="VOC"/>
    <property type="match status" value="2"/>
</dbReference>
<organism evidence="17 18">
    <name type="scientific">Pseudonocardia charpentierae</name>
    <dbReference type="NCBI Taxonomy" id="3075545"/>
    <lineage>
        <taxon>Bacteria</taxon>
        <taxon>Bacillati</taxon>
        <taxon>Actinomycetota</taxon>
        <taxon>Actinomycetes</taxon>
        <taxon>Pseudonocardiales</taxon>
        <taxon>Pseudonocardiaceae</taxon>
        <taxon>Pseudonocardia</taxon>
    </lineage>
</organism>
<dbReference type="Pfam" id="PF00903">
    <property type="entry name" value="Glyoxalase"/>
    <property type="match status" value="2"/>
</dbReference>
<accession>A0ABU2NFC4</accession>
<dbReference type="InterPro" id="IPR054560">
    <property type="entry name" value="XylE-like_N"/>
</dbReference>
<comment type="cofactor">
    <cofactor evidence="2 15">
        <name>Fe(2+)</name>
        <dbReference type="ChEBI" id="CHEBI:29033"/>
    </cofactor>
</comment>
<comment type="catalytic activity">
    <reaction evidence="1">
        <text>catechol + O2 = (2Z,4E)-2-hydroxy-6-oxohexa-2,4-dienoate + H(+)</text>
        <dbReference type="Rhea" id="RHEA:17337"/>
        <dbReference type="ChEBI" id="CHEBI:15378"/>
        <dbReference type="ChEBI" id="CHEBI:15379"/>
        <dbReference type="ChEBI" id="CHEBI:18135"/>
        <dbReference type="ChEBI" id="CHEBI:71198"/>
        <dbReference type="EC" id="1.13.11.2"/>
    </reaction>
</comment>
<name>A0ABU2NFC4_9PSEU</name>
<sequence length="305" mass="34338">MSAVMRLGYVQLRVTDLEEARNHYSNTLGMEVVHEEPGKLWLKCWDEWDHHSLVIEEGGVGLVKLGYKVDSPEALADFERRSQQFGATVGRFSEGENLKVGDGVRITLPSDHTLELYTDMEFAGTETGAINPEAWPRNIRGVGTHWIDHALISVDEPALVERFMSECLDFRSAERAVVSMEDPELLGSWMTCGESPHDLAFIKGPNNKLHHFAYHLEDWSSILKAGDIFSMDDVPIDIGPTRHGITRGTTIYFFDPAGNRNEVFAGLGYRAQKDFPTITWTSDQLAKGIFYHARELNEGFTTVFT</sequence>
<evidence type="ECO:0000256" key="13">
    <source>
        <dbReference type="ARBA" id="ARBA00030369"/>
    </source>
</evidence>
<dbReference type="Gene3D" id="3.10.180.10">
    <property type="entry name" value="2,3-Dihydroxybiphenyl 1,2-Dioxygenase, domain 1"/>
    <property type="match status" value="2"/>
</dbReference>
<protein>
    <recommendedName>
        <fullName evidence="6">Metapyrocatechase</fullName>
        <ecNumber evidence="5">1.13.11.2</ecNumber>
    </recommendedName>
    <alternativeName>
        <fullName evidence="14">CatO2ase</fullName>
    </alternativeName>
    <alternativeName>
        <fullName evidence="13">Catechol 2,3-dioxygenase</fullName>
    </alternativeName>
</protein>
<keyword evidence="12 15" id="KW-0408">Iron</keyword>
<proteinExistence type="inferred from homology"/>
<dbReference type="InterPro" id="IPR000486">
    <property type="entry name" value="Xdiol_ring_cleave_dOase_1/2"/>
</dbReference>
<dbReference type="InterPro" id="IPR017624">
    <property type="entry name" value="Catechol_2-3_dOase"/>
</dbReference>
<evidence type="ECO:0000256" key="2">
    <source>
        <dbReference type="ARBA" id="ARBA00001954"/>
    </source>
</evidence>
<reference evidence="18" key="1">
    <citation type="submission" date="2023-07" db="EMBL/GenBank/DDBJ databases">
        <title>30 novel species of actinomycetes from the DSMZ collection.</title>
        <authorList>
            <person name="Nouioui I."/>
        </authorList>
    </citation>
    <scope>NUCLEOTIDE SEQUENCE [LARGE SCALE GENOMIC DNA]</scope>
    <source>
        <strain evidence="18">DSM 45834</strain>
    </source>
</reference>
<evidence type="ECO:0000256" key="1">
    <source>
        <dbReference type="ARBA" id="ARBA00000163"/>
    </source>
</evidence>
<feature type="domain" description="VOC" evidence="16">
    <location>
        <begin position="6"/>
        <end position="119"/>
    </location>
</feature>
<evidence type="ECO:0000313" key="18">
    <source>
        <dbReference type="Proteomes" id="UP001183202"/>
    </source>
</evidence>
<feature type="domain" description="VOC" evidence="16">
    <location>
        <begin position="146"/>
        <end position="266"/>
    </location>
</feature>
<evidence type="ECO:0000256" key="14">
    <source>
        <dbReference type="ARBA" id="ARBA00031146"/>
    </source>
</evidence>
<evidence type="ECO:0000256" key="8">
    <source>
        <dbReference type="ARBA" id="ARBA00022737"/>
    </source>
</evidence>
<evidence type="ECO:0000256" key="10">
    <source>
        <dbReference type="ARBA" id="ARBA00022964"/>
    </source>
</evidence>
<dbReference type="InterPro" id="IPR029068">
    <property type="entry name" value="Glyas_Bleomycin-R_OHBP_Dase"/>
</dbReference>
<evidence type="ECO:0000256" key="7">
    <source>
        <dbReference type="ARBA" id="ARBA00022723"/>
    </source>
</evidence>
<comment type="subunit">
    <text evidence="4">Homotetramer.</text>
</comment>
<evidence type="ECO:0000256" key="12">
    <source>
        <dbReference type="ARBA" id="ARBA00023004"/>
    </source>
</evidence>
<dbReference type="Pfam" id="PF22247">
    <property type="entry name" value="Diox-like_N"/>
    <property type="match status" value="1"/>
</dbReference>
<evidence type="ECO:0000256" key="6">
    <source>
        <dbReference type="ARBA" id="ARBA00022190"/>
    </source>
</evidence>
<evidence type="ECO:0000256" key="3">
    <source>
        <dbReference type="ARBA" id="ARBA00008784"/>
    </source>
</evidence>
<comment type="caution">
    <text evidence="17">The sequence shown here is derived from an EMBL/GenBank/DDBJ whole genome shotgun (WGS) entry which is preliminary data.</text>
</comment>
<evidence type="ECO:0000259" key="16">
    <source>
        <dbReference type="PROSITE" id="PS51819"/>
    </source>
</evidence>
<evidence type="ECO:0000313" key="17">
    <source>
        <dbReference type="EMBL" id="MDT0352435.1"/>
    </source>
</evidence>
<gene>
    <name evidence="17" type="ORF">RM445_23180</name>
</gene>
<keyword evidence="8" id="KW-0677">Repeat</keyword>
<evidence type="ECO:0000256" key="15">
    <source>
        <dbReference type="RuleBase" id="RU000683"/>
    </source>
</evidence>
<evidence type="ECO:0000256" key="9">
    <source>
        <dbReference type="ARBA" id="ARBA00022797"/>
    </source>
</evidence>
<dbReference type="GO" id="GO:0018577">
    <property type="term" value="F:catechol 2,3-dioxygenase activity"/>
    <property type="evidence" value="ECO:0007669"/>
    <property type="project" value="UniProtKB-EC"/>
</dbReference>
<evidence type="ECO:0000256" key="5">
    <source>
        <dbReference type="ARBA" id="ARBA00013117"/>
    </source>
</evidence>
<keyword evidence="18" id="KW-1185">Reference proteome</keyword>
<comment type="similarity">
    <text evidence="3 15">Belongs to the extradiol ring-cleavage dioxygenase family.</text>
</comment>
<keyword evidence="9 15" id="KW-0058">Aromatic hydrocarbons catabolism</keyword>
<dbReference type="InterPro" id="IPR037523">
    <property type="entry name" value="VOC_core"/>
</dbReference>
<dbReference type="PROSITE" id="PS00082">
    <property type="entry name" value="EXTRADIOL_DIOXYGENAS"/>
    <property type="match status" value="1"/>
</dbReference>
<keyword evidence="7" id="KW-0479">Metal-binding</keyword>
<dbReference type="InterPro" id="IPR004360">
    <property type="entry name" value="Glyas_Fos-R_dOase_dom"/>
</dbReference>
<evidence type="ECO:0000256" key="4">
    <source>
        <dbReference type="ARBA" id="ARBA00011881"/>
    </source>
</evidence>
<dbReference type="SUPFAM" id="SSF54593">
    <property type="entry name" value="Glyoxalase/Bleomycin resistance protein/Dihydroxybiphenyl dioxygenase"/>
    <property type="match status" value="1"/>
</dbReference>
<dbReference type="EC" id="1.13.11.2" evidence="5"/>
<dbReference type="RefSeq" id="WP_311558940.1">
    <property type="nucleotide sequence ID" value="NZ_JAVREJ010000018.1"/>
</dbReference>
<dbReference type="NCBIfam" id="TIGR03211">
    <property type="entry name" value="catechol_2_3"/>
    <property type="match status" value="1"/>
</dbReference>
<dbReference type="Proteomes" id="UP001183202">
    <property type="component" value="Unassembled WGS sequence"/>
</dbReference>